<proteinExistence type="predicted"/>
<sequence>MSSTCYPTRSRSLTLSPSSVYLRKILRAGTHLMTFPRHSSPGSKLSTLQAIDDAVERFHRYRKAFRLIRPDGFSLLRQHAMVHYHPRIEDFAVPNGLCSSITESKHIRAVKRPYRRSNRNQPLGQMLLTNQLLDKLSTARADFTTRGMMEGSLFKPPLPALEVPLDVASDAGDKDVDGDGEFAGANLHG</sequence>
<feature type="region of interest" description="Disordered" evidence="1">
    <location>
        <begin position="169"/>
        <end position="189"/>
    </location>
</feature>
<protein>
    <submittedName>
        <fullName evidence="2">Uncharacterized protein</fullName>
    </submittedName>
</protein>
<evidence type="ECO:0000313" key="3">
    <source>
        <dbReference type="Proteomes" id="UP000815677"/>
    </source>
</evidence>
<evidence type="ECO:0000256" key="1">
    <source>
        <dbReference type="SAM" id="MobiDB-lite"/>
    </source>
</evidence>
<evidence type="ECO:0000313" key="2">
    <source>
        <dbReference type="EMBL" id="GAT44220.1"/>
    </source>
</evidence>
<dbReference type="Proteomes" id="UP000815677">
    <property type="component" value="Unassembled WGS sequence"/>
</dbReference>
<dbReference type="EMBL" id="DF839583">
    <property type="protein sequence ID" value="GAT44220.1"/>
    <property type="molecule type" value="Genomic_DNA"/>
</dbReference>
<name>A0ABQ0L025_MYCCL</name>
<keyword evidence="3" id="KW-1185">Reference proteome</keyword>
<accession>A0ABQ0L025</accession>
<reference evidence="2" key="1">
    <citation type="submission" date="2014-09" db="EMBL/GenBank/DDBJ databases">
        <title>Genome sequence of the luminous mushroom Mycena chlorophos for searching fungal bioluminescence genes.</title>
        <authorList>
            <person name="Tanaka Y."/>
            <person name="Kasuga D."/>
            <person name="Oba Y."/>
            <person name="Hase S."/>
            <person name="Sato K."/>
            <person name="Oba Y."/>
            <person name="Sakakibara Y."/>
        </authorList>
    </citation>
    <scope>NUCLEOTIDE SEQUENCE</scope>
</reference>
<gene>
    <name evidence="2" type="ORF">MCHLO_01860</name>
</gene>
<organism evidence="2 3">
    <name type="scientific">Mycena chlorophos</name>
    <name type="common">Agaric fungus</name>
    <name type="synonym">Agaricus chlorophos</name>
    <dbReference type="NCBI Taxonomy" id="658473"/>
    <lineage>
        <taxon>Eukaryota</taxon>
        <taxon>Fungi</taxon>
        <taxon>Dikarya</taxon>
        <taxon>Basidiomycota</taxon>
        <taxon>Agaricomycotina</taxon>
        <taxon>Agaricomycetes</taxon>
        <taxon>Agaricomycetidae</taxon>
        <taxon>Agaricales</taxon>
        <taxon>Marasmiineae</taxon>
        <taxon>Mycenaceae</taxon>
        <taxon>Mycena</taxon>
    </lineage>
</organism>